<evidence type="ECO:0000313" key="2">
    <source>
        <dbReference type="Proteomes" id="UP000790377"/>
    </source>
</evidence>
<gene>
    <name evidence="1" type="ORF">BJ138DRAFT_665568</name>
</gene>
<organism evidence="1 2">
    <name type="scientific">Hygrophoropsis aurantiaca</name>
    <dbReference type="NCBI Taxonomy" id="72124"/>
    <lineage>
        <taxon>Eukaryota</taxon>
        <taxon>Fungi</taxon>
        <taxon>Dikarya</taxon>
        <taxon>Basidiomycota</taxon>
        <taxon>Agaricomycotina</taxon>
        <taxon>Agaricomycetes</taxon>
        <taxon>Agaricomycetidae</taxon>
        <taxon>Boletales</taxon>
        <taxon>Coniophorineae</taxon>
        <taxon>Hygrophoropsidaceae</taxon>
        <taxon>Hygrophoropsis</taxon>
    </lineage>
</organism>
<feature type="non-terminal residue" evidence="1">
    <location>
        <position position="1"/>
    </location>
</feature>
<protein>
    <submittedName>
        <fullName evidence="1">Uncharacterized protein</fullName>
    </submittedName>
</protein>
<evidence type="ECO:0000313" key="1">
    <source>
        <dbReference type="EMBL" id="KAH7906151.1"/>
    </source>
</evidence>
<keyword evidence="2" id="KW-1185">Reference proteome</keyword>
<comment type="caution">
    <text evidence="1">The sequence shown here is derived from an EMBL/GenBank/DDBJ whole genome shotgun (WGS) entry which is preliminary data.</text>
</comment>
<accession>A0ACB7ZYX7</accession>
<sequence>APLRYGVVLKVGTGCQQAIRVNPPAQPERVQEEEVDTIPGPGVIEGLNDKILAYADTISALQHTLEFISRCQEEDRRQSHADLAAKQATIDSMAEQIADADLAIWDFHRTARITSRRHEEDLSKMQDEVATKQRAIEELKSERVSQQLELIALHQEVLQLKDANSELISVNSTLKAHLNKLSEPWMQ</sequence>
<name>A0ACB7ZYX7_9AGAM</name>
<dbReference type="EMBL" id="MU268061">
    <property type="protein sequence ID" value="KAH7906151.1"/>
    <property type="molecule type" value="Genomic_DNA"/>
</dbReference>
<reference evidence="1" key="1">
    <citation type="journal article" date="2021" name="New Phytol.">
        <title>Evolutionary innovations through gain and loss of genes in the ectomycorrhizal Boletales.</title>
        <authorList>
            <person name="Wu G."/>
            <person name="Miyauchi S."/>
            <person name="Morin E."/>
            <person name="Kuo A."/>
            <person name="Drula E."/>
            <person name="Varga T."/>
            <person name="Kohler A."/>
            <person name="Feng B."/>
            <person name="Cao Y."/>
            <person name="Lipzen A."/>
            <person name="Daum C."/>
            <person name="Hundley H."/>
            <person name="Pangilinan J."/>
            <person name="Johnson J."/>
            <person name="Barry K."/>
            <person name="LaButti K."/>
            <person name="Ng V."/>
            <person name="Ahrendt S."/>
            <person name="Min B."/>
            <person name="Choi I.G."/>
            <person name="Park H."/>
            <person name="Plett J.M."/>
            <person name="Magnuson J."/>
            <person name="Spatafora J.W."/>
            <person name="Nagy L.G."/>
            <person name="Henrissat B."/>
            <person name="Grigoriev I.V."/>
            <person name="Yang Z.L."/>
            <person name="Xu J."/>
            <person name="Martin F.M."/>
        </authorList>
    </citation>
    <scope>NUCLEOTIDE SEQUENCE</scope>
    <source>
        <strain evidence="1">ATCC 28755</strain>
    </source>
</reference>
<dbReference type="Proteomes" id="UP000790377">
    <property type="component" value="Unassembled WGS sequence"/>
</dbReference>
<proteinExistence type="predicted"/>